<proteinExistence type="predicted"/>
<reference evidence="1" key="1">
    <citation type="submission" date="2022-06" db="EMBL/GenBank/DDBJ databases">
        <title>Uncovering the hologenomic basis of an extraordinary plant invasion.</title>
        <authorList>
            <person name="Bieker V.C."/>
            <person name="Martin M.D."/>
            <person name="Gilbert T."/>
            <person name="Hodgins K."/>
            <person name="Battlay P."/>
            <person name="Petersen B."/>
            <person name="Wilson J."/>
        </authorList>
    </citation>
    <scope>NUCLEOTIDE SEQUENCE</scope>
    <source>
        <strain evidence="1">AA19_3_7</strain>
        <tissue evidence="1">Leaf</tissue>
    </source>
</reference>
<sequence length="73" mass="8233">CMCELLESYAAYKEQHYTPRLNETLASTELDFWGWKELALVLLKLAGANLTEIDVGLLACFDLCSCLRLYAAL</sequence>
<dbReference type="Proteomes" id="UP001206925">
    <property type="component" value="Unassembled WGS sequence"/>
</dbReference>
<dbReference type="AlphaFoldDB" id="A0AAD5D0C6"/>
<name>A0AAD5D0C6_AMBAR</name>
<comment type="caution">
    <text evidence="1">The sequence shown here is derived from an EMBL/GenBank/DDBJ whole genome shotgun (WGS) entry which is preliminary data.</text>
</comment>
<keyword evidence="2" id="KW-1185">Reference proteome</keyword>
<organism evidence="1 2">
    <name type="scientific">Ambrosia artemisiifolia</name>
    <name type="common">Common ragweed</name>
    <dbReference type="NCBI Taxonomy" id="4212"/>
    <lineage>
        <taxon>Eukaryota</taxon>
        <taxon>Viridiplantae</taxon>
        <taxon>Streptophyta</taxon>
        <taxon>Embryophyta</taxon>
        <taxon>Tracheophyta</taxon>
        <taxon>Spermatophyta</taxon>
        <taxon>Magnoliopsida</taxon>
        <taxon>eudicotyledons</taxon>
        <taxon>Gunneridae</taxon>
        <taxon>Pentapetalae</taxon>
        <taxon>asterids</taxon>
        <taxon>campanulids</taxon>
        <taxon>Asterales</taxon>
        <taxon>Asteraceae</taxon>
        <taxon>Asteroideae</taxon>
        <taxon>Heliantheae alliance</taxon>
        <taxon>Heliantheae</taxon>
        <taxon>Ambrosia</taxon>
    </lineage>
</organism>
<evidence type="ECO:0000313" key="1">
    <source>
        <dbReference type="EMBL" id="KAI7750780.1"/>
    </source>
</evidence>
<dbReference type="EMBL" id="JAMZMK010006088">
    <property type="protein sequence ID" value="KAI7750780.1"/>
    <property type="molecule type" value="Genomic_DNA"/>
</dbReference>
<evidence type="ECO:0000313" key="2">
    <source>
        <dbReference type="Proteomes" id="UP001206925"/>
    </source>
</evidence>
<gene>
    <name evidence="1" type="ORF">M8C21_033069</name>
</gene>
<feature type="non-terminal residue" evidence="1">
    <location>
        <position position="1"/>
    </location>
</feature>
<feature type="non-terminal residue" evidence="1">
    <location>
        <position position="73"/>
    </location>
</feature>
<accession>A0AAD5D0C6</accession>
<protein>
    <submittedName>
        <fullName evidence="1">Uncharacterized protein</fullName>
    </submittedName>
</protein>